<feature type="region of interest" description="Disordered" evidence="1">
    <location>
        <begin position="1"/>
        <end position="42"/>
    </location>
</feature>
<dbReference type="RefSeq" id="WP_281396195.1">
    <property type="nucleotide sequence ID" value="NZ_BAABIX010000007.1"/>
</dbReference>
<accession>A0A840P5L2</accession>
<protein>
    <submittedName>
        <fullName evidence="2">Uncharacterized protein</fullName>
    </submittedName>
</protein>
<proteinExistence type="predicted"/>
<keyword evidence="3" id="KW-1185">Reference proteome</keyword>
<organism evidence="2 3">
    <name type="scientific">Thermocatellispora tengchongensis</name>
    <dbReference type="NCBI Taxonomy" id="1073253"/>
    <lineage>
        <taxon>Bacteria</taxon>
        <taxon>Bacillati</taxon>
        <taxon>Actinomycetota</taxon>
        <taxon>Actinomycetes</taxon>
        <taxon>Streptosporangiales</taxon>
        <taxon>Streptosporangiaceae</taxon>
        <taxon>Thermocatellispora</taxon>
    </lineage>
</organism>
<evidence type="ECO:0000313" key="2">
    <source>
        <dbReference type="EMBL" id="MBB5134632.1"/>
    </source>
</evidence>
<dbReference type="Proteomes" id="UP000578449">
    <property type="component" value="Unassembled WGS sequence"/>
</dbReference>
<sequence length="42" mass="4498">MSEPETPETPEPETAESEDVEVVAQSVEPEAPGCIINNSNQL</sequence>
<evidence type="ECO:0000313" key="3">
    <source>
        <dbReference type="Proteomes" id="UP000578449"/>
    </source>
</evidence>
<name>A0A840P5L2_9ACTN</name>
<dbReference type="EMBL" id="JACHGN010000008">
    <property type="protein sequence ID" value="MBB5134632.1"/>
    <property type="molecule type" value="Genomic_DNA"/>
</dbReference>
<reference evidence="2 3" key="1">
    <citation type="submission" date="2020-08" db="EMBL/GenBank/DDBJ databases">
        <title>Genomic Encyclopedia of Type Strains, Phase IV (KMG-IV): sequencing the most valuable type-strain genomes for metagenomic binning, comparative biology and taxonomic classification.</title>
        <authorList>
            <person name="Goeker M."/>
        </authorList>
    </citation>
    <scope>NUCLEOTIDE SEQUENCE [LARGE SCALE GENOMIC DNA]</scope>
    <source>
        <strain evidence="2 3">DSM 45615</strain>
    </source>
</reference>
<dbReference type="AlphaFoldDB" id="A0A840P5L2"/>
<feature type="compositionally biased region" description="Acidic residues" evidence="1">
    <location>
        <begin position="1"/>
        <end position="21"/>
    </location>
</feature>
<gene>
    <name evidence="2" type="ORF">HNP84_004364</name>
</gene>
<evidence type="ECO:0000256" key="1">
    <source>
        <dbReference type="SAM" id="MobiDB-lite"/>
    </source>
</evidence>
<comment type="caution">
    <text evidence="2">The sequence shown here is derived from an EMBL/GenBank/DDBJ whole genome shotgun (WGS) entry which is preliminary data.</text>
</comment>